<dbReference type="OrthoDB" id="2614098at2"/>
<sequence length="139" mass="15664">MKRILLLILMVCGILTGCGGNKVTISEINLENVNDNVKSFIENVENDKKGIETGIYIYNDSKNQRYLYLNQDFLDDGRGFGDIDIKTDENSINIFLNDISISGRGAGTYKLYKINFKGDYEYLKVFKNGEETHFGGIGV</sequence>
<dbReference type="RefSeq" id="WP_151537590.1">
    <property type="nucleotide sequence ID" value="NZ_WBOS01000030.1"/>
</dbReference>
<reference evidence="1 2" key="1">
    <citation type="journal article" date="2016" name="Antonie Van Leeuwenhoek">
        <title>Bacillus depressus sp. nov., isolated from soil of a sunflower field.</title>
        <authorList>
            <person name="Wei X."/>
            <person name="Xin D."/>
            <person name="Xin Y."/>
            <person name="Zhang H."/>
            <person name="Wang T."/>
            <person name="Zhang J."/>
        </authorList>
    </citation>
    <scope>NUCLEOTIDE SEQUENCE [LARGE SCALE GENOMIC DNA]</scope>
    <source>
        <strain evidence="1 2">BZ1</strain>
    </source>
</reference>
<evidence type="ECO:0000313" key="2">
    <source>
        <dbReference type="Proteomes" id="UP000481030"/>
    </source>
</evidence>
<dbReference type="PROSITE" id="PS51257">
    <property type="entry name" value="PROKAR_LIPOPROTEIN"/>
    <property type="match status" value="1"/>
</dbReference>
<protein>
    <recommendedName>
        <fullName evidence="3">Lipoprotein</fullName>
    </recommendedName>
</protein>
<dbReference type="EMBL" id="WBOS01000030">
    <property type="protein sequence ID" value="KAB2328344.1"/>
    <property type="molecule type" value="Genomic_DNA"/>
</dbReference>
<dbReference type="Proteomes" id="UP000481030">
    <property type="component" value="Unassembled WGS sequence"/>
</dbReference>
<accession>A0A6L3UW98</accession>
<gene>
    <name evidence="1" type="ORF">F7731_25670</name>
</gene>
<dbReference type="AlphaFoldDB" id="A0A6L3UW98"/>
<keyword evidence="2" id="KW-1185">Reference proteome</keyword>
<proteinExistence type="predicted"/>
<organism evidence="1 2">
    <name type="scientific">Cytobacillus depressus</name>
    <dbReference type="NCBI Taxonomy" id="1602942"/>
    <lineage>
        <taxon>Bacteria</taxon>
        <taxon>Bacillati</taxon>
        <taxon>Bacillota</taxon>
        <taxon>Bacilli</taxon>
        <taxon>Bacillales</taxon>
        <taxon>Bacillaceae</taxon>
        <taxon>Cytobacillus</taxon>
    </lineage>
</organism>
<evidence type="ECO:0000313" key="1">
    <source>
        <dbReference type="EMBL" id="KAB2328344.1"/>
    </source>
</evidence>
<name>A0A6L3UW98_9BACI</name>
<evidence type="ECO:0008006" key="3">
    <source>
        <dbReference type="Google" id="ProtNLM"/>
    </source>
</evidence>
<comment type="caution">
    <text evidence="1">The sequence shown here is derived from an EMBL/GenBank/DDBJ whole genome shotgun (WGS) entry which is preliminary data.</text>
</comment>